<proteinExistence type="predicted"/>
<dbReference type="InterPro" id="IPR023780">
    <property type="entry name" value="Chromo_domain"/>
</dbReference>
<dbReference type="SUPFAM" id="SSF54160">
    <property type="entry name" value="Chromo domain-like"/>
    <property type="match status" value="1"/>
</dbReference>
<reference evidence="2" key="1">
    <citation type="journal article" date="2025" name="Foods">
        <title>Unveiling the Microbial Signatures of Arabica Coffee Cherries: Insights into Ripeness Specific Diversity, Functional Traits, and Implications for Quality and Safety.</title>
        <authorList>
            <consortium name="RefSeq"/>
            <person name="Tenea G.N."/>
            <person name="Cifuentes V."/>
            <person name="Reyes P."/>
            <person name="Cevallos-Vallejos M."/>
        </authorList>
    </citation>
    <scope>NUCLEOTIDE SEQUENCE [LARGE SCALE GENOMIC DNA]</scope>
</reference>
<dbReference type="Pfam" id="PF24626">
    <property type="entry name" value="SH3_Tf2-1"/>
    <property type="match status" value="1"/>
</dbReference>
<feature type="domain" description="Chromo" evidence="1">
    <location>
        <begin position="139"/>
        <end position="193"/>
    </location>
</feature>
<evidence type="ECO:0000313" key="2">
    <source>
        <dbReference type="Proteomes" id="UP001652660"/>
    </source>
</evidence>
<dbReference type="InterPro" id="IPR016197">
    <property type="entry name" value="Chromo-like_dom_sf"/>
</dbReference>
<sequence>MGPYCDSTIPAAAQALQDRMRISASIKEHLLKAQQRTKYFTDRHRTERSFEVGDLVFLKLQPYRQQTMAIRKNLKLSVKFYGPFEVEEKIGEVAYKLKLPPAARIHPVFHVSLLKKRIGPPQQVSTTLPEFDLQDQCPLMPEMILKRRAILRKGLPVVQYLIKWQQLEYEEASWEDKDFMEQQFPEFKTCGQV</sequence>
<keyword evidence="2" id="KW-1185">Reference proteome</keyword>
<name>A0ABM4X6T0_COFAR</name>
<dbReference type="InterPro" id="IPR000953">
    <property type="entry name" value="Chromo/chromo_shadow_dom"/>
</dbReference>
<dbReference type="PANTHER" id="PTHR46148:SF52">
    <property type="entry name" value="OS04G0603800 PROTEIN"/>
    <property type="match status" value="1"/>
</dbReference>
<accession>A0ABM4X6T0</accession>
<dbReference type="Pfam" id="PF00385">
    <property type="entry name" value="Chromo"/>
    <property type="match status" value="1"/>
</dbReference>
<dbReference type="PROSITE" id="PS50013">
    <property type="entry name" value="CHROMO_2"/>
    <property type="match status" value="1"/>
</dbReference>
<dbReference type="Proteomes" id="UP001652660">
    <property type="component" value="Chromosome 1c"/>
</dbReference>
<gene>
    <name evidence="3" type="primary">LOC140038329</name>
</gene>
<organism evidence="2 3">
    <name type="scientific">Coffea arabica</name>
    <name type="common">Arabian coffee</name>
    <dbReference type="NCBI Taxonomy" id="13443"/>
    <lineage>
        <taxon>Eukaryota</taxon>
        <taxon>Viridiplantae</taxon>
        <taxon>Streptophyta</taxon>
        <taxon>Embryophyta</taxon>
        <taxon>Tracheophyta</taxon>
        <taxon>Spermatophyta</taxon>
        <taxon>Magnoliopsida</taxon>
        <taxon>eudicotyledons</taxon>
        <taxon>Gunneridae</taxon>
        <taxon>Pentapetalae</taxon>
        <taxon>asterids</taxon>
        <taxon>lamiids</taxon>
        <taxon>Gentianales</taxon>
        <taxon>Rubiaceae</taxon>
        <taxon>Ixoroideae</taxon>
        <taxon>Gardenieae complex</taxon>
        <taxon>Bertiereae - Coffeeae clade</taxon>
        <taxon>Coffeeae</taxon>
        <taxon>Coffea</taxon>
    </lineage>
</organism>
<dbReference type="InterPro" id="IPR056924">
    <property type="entry name" value="SH3_Tf2-1"/>
</dbReference>
<protein>
    <recommendedName>
        <fullName evidence="1">Chromo domain-containing protein</fullName>
    </recommendedName>
</protein>
<dbReference type="RefSeq" id="XP_071939741.1">
    <property type="nucleotide sequence ID" value="XM_072083640.1"/>
</dbReference>
<dbReference type="Gene3D" id="2.40.50.40">
    <property type="match status" value="1"/>
</dbReference>
<evidence type="ECO:0000259" key="1">
    <source>
        <dbReference type="PROSITE" id="PS50013"/>
    </source>
</evidence>
<evidence type="ECO:0000313" key="3">
    <source>
        <dbReference type="RefSeq" id="XP_071939741.1"/>
    </source>
</evidence>
<dbReference type="PANTHER" id="PTHR46148">
    <property type="entry name" value="CHROMO DOMAIN-CONTAINING PROTEIN"/>
    <property type="match status" value="1"/>
</dbReference>
<dbReference type="GeneID" id="140038329"/>
<reference evidence="3" key="2">
    <citation type="submission" date="2025-08" db="UniProtKB">
        <authorList>
            <consortium name="RefSeq"/>
        </authorList>
    </citation>
    <scope>IDENTIFICATION</scope>
    <source>
        <tissue evidence="3">Leaves</tissue>
    </source>
</reference>